<evidence type="ECO:0000313" key="2">
    <source>
        <dbReference type="EMBL" id="RAI26764.1"/>
    </source>
</evidence>
<organism evidence="2 3">
    <name type="scientific">Rhodobium orientis</name>
    <dbReference type="NCBI Taxonomy" id="34017"/>
    <lineage>
        <taxon>Bacteria</taxon>
        <taxon>Pseudomonadati</taxon>
        <taxon>Pseudomonadota</taxon>
        <taxon>Alphaproteobacteria</taxon>
        <taxon>Hyphomicrobiales</taxon>
        <taxon>Rhodobiaceae</taxon>
        <taxon>Rhodobium</taxon>
    </lineage>
</organism>
<protein>
    <recommendedName>
        <fullName evidence="1">Nucleotidyltransferase-like domain-containing protein</fullName>
    </recommendedName>
</protein>
<gene>
    <name evidence="2" type="ORF">CH339_12760</name>
</gene>
<dbReference type="Pfam" id="PF12281">
    <property type="entry name" value="NTP_transf_8"/>
    <property type="match status" value="1"/>
</dbReference>
<proteinExistence type="predicted"/>
<feature type="domain" description="Nucleotidyltransferase-like" evidence="1">
    <location>
        <begin position="104"/>
        <end position="305"/>
    </location>
</feature>
<dbReference type="OrthoDB" id="5469612at2"/>
<dbReference type="InterPro" id="IPR058575">
    <property type="entry name" value="NTP_transf_8_dom"/>
</dbReference>
<evidence type="ECO:0000259" key="1">
    <source>
        <dbReference type="Pfam" id="PF12281"/>
    </source>
</evidence>
<dbReference type="RefSeq" id="WP_111434754.1">
    <property type="nucleotide sequence ID" value="NZ_JACIGG010000010.1"/>
</dbReference>
<dbReference type="EMBL" id="NPEV01000026">
    <property type="protein sequence ID" value="RAI26764.1"/>
    <property type="molecule type" value="Genomic_DNA"/>
</dbReference>
<dbReference type="InterPro" id="IPR022550">
    <property type="entry name" value="NTP_transf_8"/>
</dbReference>
<dbReference type="AlphaFoldDB" id="A0A327JN48"/>
<keyword evidence="3" id="KW-1185">Reference proteome</keyword>
<name>A0A327JN48_9HYPH</name>
<evidence type="ECO:0000313" key="3">
    <source>
        <dbReference type="Proteomes" id="UP000249299"/>
    </source>
</evidence>
<dbReference type="Proteomes" id="UP000249299">
    <property type="component" value="Unassembled WGS sequence"/>
</dbReference>
<dbReference type="PIRSF" id="PIRSF031854">
    <property type="entry name" value="UCP031854"/>
    <property type="match status" value="1"/>
</dbReference>
<sequence length="345" mass="38249">MQKISLALQTTFAELIERCLDAGFDRDFDEQGQFVRVTSKGREYWYFQKYQNGGRERRYVGPVAEPQITARIERFKDLKADFSERREMVRALGQVLPRPDPLPADILDALWKAGFFRLRGVLVGTLAYQTYSGLLGVKLPAASVATQDADFAQFKAISEAVDDTPILDVLKTVDDSFKPVPGLDPHAATAFANKNKYRVEFLTPNRGSDDHQGRAAEMPALGGAGATPLRFLDFLIREPVWSVALHRGGIPVRVPDPARYAIHKLIVSARRDRSAFAKADKDLIQAGMLIEALSERRTFELGEALHVAETSGPKWRAAITQGAAGLKHEARDLLTAARDAFAGQR</sequence>
<accession>A0A327JN48</accession>
<comment type="caution">
    <text evidence="2">The sequence shown here is derived from an EMBL/GenBank/DDBJ whole genome shotgun (WGS) entry which is preliminary data.</text>
</comment>
<reference evidence="2 3" key="1">
    <citation type="submission" date="2017-07" db="EMBL/GenBank/DDBJ databases">
        <title>Draft Genome Sequences of Select Purple Nonsulfur Bacteria.</title>
        <authorList>
            <person name="Lasarre B."/>
            <person name="Mckinlay J.B."/>
        </authorList>
    </citation>
    <scope>NUCLEOTIDE SEQUENCE [LARGE SCALE GENOMIC DNA]</scope>
    <source>
        <strain evidence="2 3">DSM 11290</strain>
    </source>
</reference>